<reference evidence="1 2" key="1">
    <citation type="journal article" date="2012" name="New Phytol.">
        <title>Insight into trade-off between wood decay and parasitism from the genome of a fungal forest pathogen.</title>
        <authorList>
            <person name="Olson A."/>
            <person name="Aerts A."/>
            <person name="Asiegbu F."/>
            <person name="Belbahri L."/>
            <person name="Bouzid O."/>
            <person name="Broberg A."/>
            <person name="Canback B."/>
            <person name="Coutinho P.M."/>
            <person name="Cullen D."/>
            <person name="Dalman K."/>
            <person name="Deflorio G."/>
            <person name="van Diepen L.T."/>
            <person name="Dunand C."/>
            <person name="Duplessis S."/>
            <person name="Durling M."/>
            <person name="Gonthier P."/>
            <person name="Grimwood J."/>
            <person name="Fossdal C.G."/>
            <person name="Hansson D."/>
            <person name="Henrissat B."/>
            <person name="Hietala A."/>
            <person name="Himmelstrand K."/>
            <person name="Hoffmeister D."/>
            <person name="Hogberg N."/>
            <person name="James T.Y."/>
            <person name="Karlsson M."/>
            <person name="Kohler A."/>
            <person name="Kues U."/>
            <person name="Lee Y.H."/>
            <person name="Lin Y.C."/>
            <person name="Lind M."/>
            <person name="Lindquist E."/>
            <person name="Lombard V."/>
            <person name="Lucas S."/>
            <person name="Lunden K."/>
            <person name="Morin E."/>
            <person name="Murat C."/>
            <person name="Park J."/>
            <person name="Raffaello T."/>
            <person name="Rouze P."/>
            <person name="Salamov A."/>
            <person name="Schmutz J."/>
            <person name="Solheim H."/>
            <person name="Stahlberg J."/>
            <person name="Velez H."/>
            <person name="de Vries R.P."/>
            <person name="Wiebenga A."/>
            <person name="Woodward S."/>
            <person name="Yakovlev I."/>
            <person name="Garbelotto M."/>
            <person name="Martin F."/>
            <person name="Grigoriev I.V."/>
            <person name="Stenlid J."/>
        </authorList>
    </citation>
    <scope>NUCLEOTIDE SEQUENCE [LARGE SCALE GENOMIC DNA]</scope>
    <source>
        <strain evidence="1 2">TC 32-1</strain>
    </source>
</reference>
<dbReference type="GeneID" id="20672759"/>
<gene>
    <name evidence="1" type="ORF">HETIRDRAFT_409217</name>
</gene>
<evidence type="ECO:0000313" key="1">
    <source>
        <dbReference type="EMBL" id="ETW83422.1"/>
    </source>
</evidence>
<organism evidence="1 2">
    <name type="scientific">Heterobasidion irregulare (strain TC 32-1)</name>
    <dbReference type="NCBI Taxonomy" id="747525"/>
    <lineage>
        <taxon>Eukaryota</taxon>
        <taxon>Fungi</taxon>
        <taxon>Dikarya</taxon>
        <taxon>Basidiomycota</taxon>
        <taxon>Agaricomycotina</taxon>
        <taxon>Agaricomycetes</taxon>
        <taxon>Russulales</taxon>
        <taxon>Bondarzewiaceae</taxon>
        <taxon>Heterobasidion</taxon>
        <taxon>Heterobasidion annosum species complex</taxon>
    </lineage>
</organism>
<protein>
    <submittedName>
        <fullName evidence="1">Uncharacterized protein</fullName>
    </submittedName>
</protein>
<dbReference type="HOGENOM" id="CLU_2264098_0_0_1"/>
<sequence length="103" mass="11219">MLRRLARPSSPLGSSWSWIRLSTRDDTPQPHARHRSISARRPSAAERVLELRDGRSLKSAFKLRAASGSGERLAIIMRLEVAGPTCVQNLAVTRESLTGAAGS</sequence>
<dbReference type="AlphaFoldDB" id="W4KC21"/>
<dbReference type="KEGG" id="hir:HETIRDRAFT_409217"/>
<dbReference type="EMBL" id="KI925457">
    <property type="protein sequence ID" value="ETW83422.1"/>
    <property type="molecule type" value="Genomic_DNA"/>
</dbReference>
<keyword evidence="2" id="KW-1185">Reference proteome</keyword>
<name>W4KC21_HETIT</name>
<dbReference type="InParanoid" id="W4KC21"/>
<proteinExistence type="predicted"/>
<dbReference type="Proteomes" id="UP000030671">
    <property type="component" value="Unassembled WGS sequence"/>
</dbReference>
<evidence type="ECO:0000313" key="2">
    <source>
        <dbReference type="Proteomes" id="UP000030671"/>
    </source>
</evidence>
<dbReference type="RefSeq" id="XP_009545673.1">
    <property type="nucleotide sequence ID" value="XM_009547378.1"/>
</dbReference>
<accession>W4KC21</accession>